<accession>A0A1R3HSJ2</accession>
<dbReference type="EMBL" id="AWUE01019442">
    <property type="protein sequence ID" value="OMO73389.1"/>
    <property type="molecule type" value="Genomic_DNA"/>
</dbReference>
<organism evidence="1 2">
    <name type="scientific">Corchorus olitorius</name>
    <dbReference type="NCBI Taxonomy" id="93759"/>
    <lineage>
        <taxon>Eukaryota</taxon>
        <taxon>Viridiplantae</taxon>
        <taxon>Streptophyta</taxon>
        <taxon>Embryophyta</taxon>
        <taxon>Tracheophyta</taxon>
        <taxon>Spermatophyta</taxon>
        <taxon>Magnoliopsida</taxon>
        <taxon>eudicotyledons</taxon>
        <taxon>Gunneridae</taxon>
        <taxon>Pentapetalae</taxon>
        <taxon>rosids</taxon>
        <taxon>malvids</taxon>
        <taxon>Malvales</taxon>
        <taxon>Malvaceae</taxon>
        <taxon>Grewioideae</taxon>
        <taxon>Apeibeae</taxon>
        <taxon>Corchorus</taxon>
    </lineage>
</organism>
<dbReference type="AlphaFoldDB" id="A0A1R3HSJ2"/>
<evidence type="ECO:0000313" key="2">
    <source>
        <dbReference type="Proteomes" id="UP000187203"/>
    </source>
</evidence>
<reference evidence="2" key="1">
    <citation type="submission" date="2013-09" db="EMBL/GenBank/DDBJ databases">
        <title>Corchorus olitorius genome sequencing.</title>
        <authorList>
            <person name="Alam M."/>
            <person name="Haque M.S."/>
            <person name="Islam M.S."/>
            <person name="Emdad E.M."/>
            <person name="Islam M.M."/>
            <person name="Ahmed B."/>
            <person name="Halim A."/>
            <person name="Hossen Q.M.M."/>
            <person name="Hossain M.Z."/>
            <person name="Ahmed R."/>
            <person name="Khan M.M."/>
            <person name="Islam R."/>
            <person name="Rashid M.M."/>
            <person name="Khan S.A."/>
            <person name="Rahman M.S."/>
            <person name="Alam M."/>
            <person name="Yahiya A.S."/>
            <person name="Khan M.S."/>
            <person name="Azam M.S."/>
            <person name="Haque T."/>
            <person name="Lashkar M.Z.H."/>
            <person name="Akhand A.I."/>
            <person name="Morshed G."/>
            <person name="Roy S."/>
            <person name="Uddin K.S."/>
            <person name="Rabeya T."/>
            <person name="Hossain A.S."/>
            <person name="Chowdhury A."/>
            <person name="Snigdha A.R."/>
            <person name="Mortoza M.S."/>
            <person name="Matin S.A."/>
            <person name="Hoque S.M.E."/>
            <person name="Islam M.K."/>
            <person name="Roy D.K."/>
            <person name="Haider R."/>
            <person name="Moosa M.M."/>
            <person name="Elias S.M."/>
            <person name="Hasan A.M."/>
            <person name="Jahan S."/>
            <person name="Shafiuddin M."/>
            <person name="Mahmood N."/>
            <person name="Shommy N.S."/>
        </authorList>
    </citation>
    <scope>NUCLEOTIDE SEQUENCE [LARGE SCALE GENOMIC DNA]</scope>
    <source>
        <strain evidence="2">cv. O-4</strain>
    </source>
</reference>
<comment type="caution">
    <text evidence="1">The sequence shown here is derived from an EMBL/GenBank/DDBJ whole genome shotgun (WGS) entry which is preliminary data.</text>
</comment>
<evidence type="ECO:0000313" key="1">
    <source>
        <dbReference type="EMBL" id="OMO73389.1"/>
    </source>
</evidence>
<gene>
    <name evidence="1" type="ORF">COLO4_27134</name>
</gene>
<proteinExistence type="predicted"/>
<protein>
    <submittedName>
        <fullName evidence="1">Uncharacterized protein</fullName>
    </submittedName>
</protein>
<keyword evidence="2" id="KW-1185">Reference proteome</keyword>
<sequence>MVVGTQGEGAAHFRDLDNPLSLSTANPLIVKTTSPCPQGNAGTSCQNGGHNRIRCPKGVPSSMPSITRLRPTYYFIS</sequence>
<dbReference type="Proteomes" id="UP000187203">
    <property type="component" value="Unassembled WGS sequence"/>
</dbReference>
<name>A0A1R3HSJ2_9ROSI</name>